<proteinExistence type="predicted"/>
<keyword evidence="2" id="KW-0804">Transcription</keyword>
<dbReference type="NCBIfam" id="NF040755">
    <property type="entry name" value="AgaR"/>
    <property type="match status" value="1"/>
</dbReference>
<evidence type="ECO:0000256" key="1">
    <source>
        <dbReference type="ARBA" id="ARBA00023015"/>
    </source>
</evidence>
<dbReference type="SUPFAM" id="SSF46785">
    <property type="entry name" value="Winged helix' DNA-binding domain"/>
    <property type="match status" value="1"/>
</dbReference>
<dbReference type="SMART" id="SM01134">
    <property type="entry name" value="DeoRC"/>
    <property type="match status" value="1"/>
</dbReference>
<accession>A0A135I466</accession>
<dbReference type="OrthoDB" id="5685843at2"/>
<dbReference type="SUPFAM" id="SSF100950">
    <property type="entry name" value="NagB/RpiA/CoA transferase-like"/>
    <property type="match status" value="1"/>
</dbReference>
<gene>
    <name evidence="4" type="ORF">ATN88_10350</name>
</gene>
<dbReference type="Proteomes" id="UP000070529">
    <property type="component" value="Unassembled WGS sequence"/>
</dbReference>
<dbReference type="Pfam" id="PF08220">
    <property type="entry name" value="HTH_DeoR"/>
    <property type="match status" value="1"/>
</dbReference>
<dbReference type="PANTHER" id="PTHR30363">
    <property type="entry name" value="HTH-TYPE TRANSCRIPTIONAL REGULATOR SRLR-RELATED"/>
    <property type="match status" value="1"/>
</dbReference>
<name>A0A135I466_9GAMM</name>
<dbReference type="SMART" id="SM00420">
    <property type="entry name" value="HTH_DEOR"/>
    <property type="match status" value="1"/>
</dbReference>
<organism evidence="4 5">
    <name type="scientific">Enterovibrio coralii</name>
    <dbReference type="NCBI Taxonomy" id="294935"/>
    <lineage>
        <taxon>Bacteria</taxon>
        <taxon>Pseudomonadati</taxon>
        <taxon>Pseudomonadota</taxon>
        <taxon>Gammaproteobacteria</taxon>
        <taxon>Vibrionales</taxon>
        <taxon>Vibrionaceae</taxon>
        <taxon>Enterovibrio</taxon>
    </lineage>
</organism>
<dbReference type="RefSeq" id="WP_067419469.1">
    <property type="nucleotide sequence ID" value="NZ_LNTY01000055.1"/>
</dbReference>
<dbReference type="InterPro" id="IPR001034">
    <property type="entry name" value="DeoR_HTH"/>
</dbReference>
<dbReference type="Gene3D" id="3.40.50.1360">
    <property type="match status" value="1"/>
</dbReference>
<protein>
    <submittedName>
        <fullName evidence="4">DeoR family transcriptional regulator</fullName>
    </submittedName>
</protein>
<dbReference type="InterPro" id="IPR037171">
    <property type="entry name" value="NagB/RpiA_transferase-like"/>
</dbReference>
<keyword evidence="5" id="KW-1185">Reference proteome</keyword>
<dbReference type="InterPro" id="IPR014036">
    <property type="entry name" value="DeoR-like_C"/>
</dbReference>
<dbReference type="Pfam" id="PF00455">
    <property type="entry name" value="DeoRC"/>
    <property type="match status" value="1"/>
</dbReference>
<dbReference type="EMBL" id="LNTY01000055">
    <property type="protein sequence ID" value="KXF80240.1"/>
    <property type="molecule type" value="Genomic_DNA"/>
</dbReference>
<comment type="caution">
    <text evidence="4">The sequence shown here is derived from an EMBL/GenBank/DDBJ whole genome shotgun (WGS) entry which is preliminary data.</text>
</comment>
<dbReference type="PRINTS" id="PR00037">
    <property type="entry name" value="HTHLACR"/>
</dbReference>
<dbReference type="InterPro" id="IPR050313">
    <property type="entry name" value="Carb_Metab_HTH_regulators"/>
</dbReference>
<dbReference type="PROSITE" id="PS51000">
    <property type="entry name" value="HTH_DEOR_2"/>
    <property type="match status" value="1"/>
</dbReference>
<dbReference type="InterPro" id="IPR036388">
    <property type="entry name" value="WH-like_DNA-bd_sf"/>
</dbReference>
<dbReference type="InterPro" id="IPR047779">
    <property type="entry name" value="AgaR-like"/>
</dbReference>
<keyword evidence="1" id="KW-0805">Transcription regulation</keyword>
<evidence type="ECO:0000313" key="4">
    <source>
        <dbReference type="EMBL" id="KXF80240.1"/>
    </source>
</evidence>
<dbReference type="GO" id="GO:0003700">
    <property type="term" value="F:DNA-binding transcription factor activity"/>
    <property type="evidence" value="ECO:0007669"/>
    <property type="project" value="InterPro"/>
</dbReference>
<evidence type="ECO:0000313" key="5">
    <source>
        <dbReference type="Proteomes" id="UP000070529"/>
    </source>
</evidence>
<sequence length="257" mass="28458">MSTVERREQIVELARMNNTVKVEDLSLRFNVSTVTIRNDLNYLEKKGCIVRCYGGAMVNRHFAFDQPVQDKGRMFADIKSRIAAKAAELVRDGDAIILDSGSTTAKITRHLAEKNGLVVMTNSLNIAYDLASYDNIEVMVAGGTLRRQSFSLHGPAGEQLLKHYRFDKLFLGVDGFDLNAGITTPNEGEAHINRVMCDVAREVIAVTDASKFGRKSFCMIRHAGGIDKLITDSRIPNEYVQALTTMGVDVIIADQDN</sequence>
<evidence type="ECO:0000256" key="2">
    <source>
        <dbReference type="ARBA" id="ARBA00023163"/>
    </source>
</evidence>
<dbReference type="PANTHER" id="PTHR30363:SF44">
    <property type="entry name" value="AGA OPERON TRANSCRIPTIONAL REPRESSOR-RELATED"/>
    <property type="match status" value="1"/>
</dbReference>
<dbReference type="STRING" id="294935.ATN88_10350"/>
<reference evidence="4 5" key="1">
    <citation type="submission" date="2015-11" db="EMBL/GenBank/DDBJ databases">
        <title>Genomic Taxonomy of the Vibrionaceae.</title>
        <authorList>
            <person name="Gomez-Gil B."/>
            <person name="Enciso-Ibarra J."/>
        </authorList>
    </citation>
    <scope>NUCLEOTIDE SEQUENCE [LARGE SCALE GENOMIC DNA]</scope>
    <source>
        <strain evidence="4 5">CAIM 912</strain>
    </source>
</reference>
<dbReference type="InterPro" id="IPR036390">
    <property type="entry name" value="WH_DNA-bd_sf"/>
</dbReference>
<evidence type="ECO:0000259" key="3">
    <source>
        <dbReference type="PROSITE" id="PS51000"/>
    </source>
</evidence>
<dbReference type="AlphaFoldDB" id="A0A135I466"/>
<feature type="domain" description="HTH deoR-type" evidence="3">
    <location>
        <begin position="3"/>
        <end position="58"/>
    </location>
</feature>
<dbReference type="Gene3D" id="1.10.10.10">
    <property type="entry name" value="Winged helix-like DNA-binding domain superfamily/Winged helix DNA-binding domain"/>
    <property type="match status" value="1"/>
</dbReference>